<evidence type="ECO:0000256" key="1">
    <source>
        <dbReference type="SAM" id="MobiDB-lite"/>
    </source>
</evidence>
<dbReference type="Gene3D" id="2.60.120.920">
    <property type="match status" value="1"/>
</dbReference>
<dbReference type="InterPro" id="IPR003877">
    <property type="entry name" value="SPRY_dom"/>
</dbReference>
<evidence type="ECO:0000313" key="3">
    <source>
        <dbReference type="EMBL" id="CAD9030421.1"/>
    </source>
</evidence>
<dbReference type="AlphaFoldDB" id="A0A7S1NN34"/>
<dbReference type="InterPro" id="IPR013320">
    <property type="entry name" value="ConA-like_dom_sf"/>
</dbReference>
<feature type="domain" description="B30.2/SPRY" evidence="2">
    <location>
        <begin position="61"/>
        <end position="251"/>
    </location>
</feature>
<name>A0A7S1NN34_9EUGL</name>
<dbReference type="SUPFAM" id="SSF49899">
    <property type="entry name" value="Concanavalin A-like lectins/glucanases"/>
    <property type="match status" value="1"/>
</dbReference>
<feature type="compositionally biased region" description="Basic and acidic residues" evidence="1">
    <location>
        <begin position="9"/>
        <end position="24"/>
    </location>
</feature>
<dbReference type="InterPro" id="IPR050672">
    <property type="entry name" value="FBXO45-Fsn/SPSB_families"/>
</dbReference>
<accession>A0A7S1NN34</accession>
<dbReference type="CDD" id="cd11709">
    <property type="entry name" value="SPRY"/>
    <property type="match status" value="1"/>
</dbReference>
<reference evidence="3" key="1">
    <citation type="submission" date="2021-01" db="EMBL/GenBank/DDBJ databases">
        <authorList>
            <person name="Corre E."/>
            <person name="Pelletier E."/>
            <person name="Niang G."/>
            <person name="Scheremetjew M."/>
            <person name="Finn R."/>
            <person name="Kale V."/>
            <person name="Holt S."/>
            <person name="Cochrane G."/>
            <person name="Meng A."/>
            <person name="Brown T."/>
            <person name="Cohen L."/>
        </authorList>
    </citation>
    <scope>NUCLEOTIDE SEQUENCE</scope>
    <source>
        <strain evidence="3">NIES-381</strain>
    </source>
</reference>
<sequence>MGRTKDRHLRQDRDRGQGWDKKYFDGNPNDLTMPQLQEELAKRGLTTGGPLRSLRNRFIRALCVGITPGKTREEKPQFEDTTGKTIYFEMPDTDVAYACLEIEEKSRGRIFHYNDADRPRWTTINAVFPVPPDTRLAWSFVFEKMYNVVVGVAREDVNEDGVLGSDTTGWGYFINLASKHFNDPSGVGESYGKVGKAGDKVTVIMDTHVGSLEFMLNGKSLGEAFHGIYGSVYPSISVCGINTVHVGQEKVLESVALPATSSSLTGISLTEDCQVGAGQAKEGVQFRCNCPIEGGELTLRPMAFGVSFSPKSITVSPGDSVSMPMTVTASVQAKAGPIPVTVLLTKGEGLTTEVPKPSVAVDGLIILPAQTAEDPLPGTGTEDGTDPQQPAAKKPRVQ</sequence>
<organism evidence="3">
    <name type="scientific">Eutreptiella gymnastica</name>
    <dbReference type="NCBI Taxonomy" id="73025"/>
    <lineage>
        <taxon>Eukaryota</taxon>
        <taxon>Discoba</taxon>
        <taxon>Euglenozoa</taxon>
        <taxon>Euglenida</taxon>
        <taxon>Spirocuta</taxon>
        <taxon>Euglenophyceae</taxon>
        <taxon>Eutreptiales</taxon>
        <taxon>Eutreptiaceae</taxon>
        <taxon>Eutreptiella</taxon>
    </lineage>
</organism>
<dbReference type="PANTHER" id="PTHR12245">
    <property type="entry name" value="SPRY DOMAIN CONTAINING SOCS BOX PROTEIN"/>
    <property type="match status" value="1"/>
</dbReference>
<evidence type="ECO:0000259" key="2">
    <source>
        <dbReference type="PROSITE" id="PS50188"/>
    </source>
</evidence>
<dbReference type="Pfam" id="PF00622">
    <property type="entry name" value="SPRY"/>
    <property type="match status" value="1"/>
</dbReference>
<feature type="region of interest" description="Disordered" evidence="1">
    <location>
        <begin position="370"/>
        <end position="398"/>
    </location>
</feature>
<dbReference type="InterPro" id="IPR001870">
    <property type="entry name" value="B30.2/SPRY"/>
</dbReference>
<dbReference type="InterPro" id="IPR043136">
    <property type="entry name" value="B30.2/SPRY_sf"/>
</dbReference>
<proteinExistence type="predicted"/>
<dbReference type="PANTHER" id="PTHR12245:SF5">
    <property type="entry name" value="SPRY DOMAIN-CONTAINING SOCS BOX PROTEIN 3"/>
    <property type="match status" value="1"/>
</dbReference>
<protein>
    <recommendedName>
        <fullName evidence="2">B30.2/SPRY domain-containing protein</fullName>
    </recommendedName>
</protein>
<dbReference type="EMBL" id="HBGA01111704">
    <property type="protein sequence ID" value="CAD9030421.1"/>
    <property type="molecule type" value="Transcribed_RNA"/>
</dbReference>
<gene>
    <name evidence="3" type="ORF">EGYM00392_LOCUS41560</name>
</gene>
<dbReference type="PROSITE" id="PS50188">
    <property type="entry name" value="B302_SPRY"/>
    <property type="match status" value="1"/>
</dbReference>
<dbReference type="SMART" id="SM00449">
    <property type="entry name" value="SPRY"/>
    <property type="match status" value="1"/>
</dbReference>
<feature type="region of interest" description="Disordered" evidence="1">
    <location>
        <begin position="1"/>
        <end position="28"/>
    </location>
</feature>